<name>A0A9X3LW78_9CORY</name>
<dbReference type="Proteomes" id="UP001146468">
    <property type="component" value="Unassembled WGS sequence"/>
</dbReference>
<organism evidence="3 4">
    <name type="scientific">Corynebacterium meitnerae</name>
    <dbReference type="NCBI Taxonomy" id="2913498"/>
    <lineage>
        <taxon>Bacteria</taxon>
        <taxon>Bacillati</taxon>
        <taxon>Actinomycetota</taxon>
        <taxon>Actinomycetes</taxon>
        <taxon>Mycobacteriales</taxon>
        <taxon>Corynebacteriaceae</taxon>
        <taxon>Corynebacterium</taxon>
    </lineage>
</organism>
<evidence type="ECO:0000259" key="1">
    <source>
        <dbReference type="Pfam" id="PF08044"/>
    </source>
</evidence>
<feature type="domain" description="DUF1707" evidence="1">
    <location>
        <begin position="16"/>
        <end position="66"/>
    </location>
</feature>
<evidence type="ECO:0000313" key="3">
    <source>
        <dbReference type="EMBL" id="MCZ9294886.1"/>
    </source>
</evidence>
<protein>
    <submittedName>
        <fullName evidence="3">DUF1707 domain-containing protein</fullName>
    </submittedName>
</protein>
<gene>
    <name evidence="3" type="ORF">L8U60_10375</name>
</gene>
<dbReference type="RefSeq" id="WP_269966304.1">
    <property type="nucleotide sequence ID" value="NZ_JAKMUS010000023.1"/>
</dbReference>
<sequence length="210" mass="22381">MPTEIERADENLPRKRVSGSAREATADLLSKALADGQLTIAEFDERNKQLWHVTYADELEALTADLSVPESTVLMDSSPAVVPTTGGARFTLSVMGGSSRRGPWQIAPHHYSFTTMGGNEIDLRHAKLSAQETVVTAVAIMAGIEIIVPEDVRVISEGNGIMGGFGIEDHPSCTVLMSDLPPNAPTLRIRGAAVMGGVGVVRAARDARLH</sequence>
<dbReference type="Pfam" id="PF09922">
    <property type="entry name" value="LiaF-like_C"/>
    <property type="match status" value="1"/>
</dbReference>
<dbReference type="PANTHER" id="PTHR40763">
    <property type="entry name" value="MEMBRANE PROTEIN-RELATED"/>
    <property type="match status" value="1"/>
</dbReference>
<dbReference type="InterPro" id="IPR012551">
    <property type="entry name" value="DUF1707_SHOCT-like"/>
</dbReference>
<accession>A0A9X3LW78</accession>
<dbReference type="AlphaFoldDB" id="A0A9X3LW78"/>
<dbReference type="PANTHER" id="PTHR40763:SF4">
    <property type="entry name" value="DUF1707 DOMAIN-CONTAINING PROTEIN"/>
    <property type="match status" value="1"/>
</dbReference>
<reference evidence="3" key="1">
    <citation type="submission" date="2022-02" db="EMBL/GenBank/DDBJ databases">
        <title>Corynebacterium sp. from urogenital microbiome.</title>
        <authorList>
            <person name="Cappelli E.A."/>
            <person name="Ribeiro T.G."/>
            <person name="Peixe L."/>
        </authorList>
    </citation>
    <scope>NUCLEOTIDE SEQUENCE</scope>
    <source>
        <strain evidence="3">C8Ua_172</strain>
    </source>
</reference>
<dbReference type="EMBL" id="JAKMUS010000023">
    <property type="protein sequence ID" value="MCZ9294886.1"/>
    <property type="molecule type" value="Genomic_DNA"/>
</dbReference>
<evidence type="ECO:0000259" key="2">
    <source>
        <dbReference type="Pfam" id="PF09922"/>
    </source>
</evidence>
<dbReference type="InterPro" id="IPR024425">
    <property type="entry name" value="LiaF-like_C"/>
</dbReference>
<dbReference type="Pfam" id="PF08044">
    <property type="entry name" value="DUF1707"/>
    <property type="match status" value="1"/>
</dbReference>
<proteinExistence type="predicted"/>
<feature type="domain" description="Cell wall-active antibiotics response LiaF-like C-terminal" evidence="2">
    <location>
        <begin position="102"/>
        <end position="172"/>
    </location>
</feature>
<evidence type="ECO:0000313" key="4">
    <source>
        <dbReference type="Proteomes" id="UP001146468"/>
    </source>
</evidence>
<comment type="caution">
    <text evidence="3">The sequence shown here is derived from an EMBL/GenBank/DDBJ whole genome shotgun (WGS) entry which is preliminary data.</text>
</comment>
<keyword evidence="4" id="KW-1185">Reference proteome</keyword>